<reference evidence="17" key="2">
    <citation type="submission" date="2025-08" db="UniProtKB">
        <authorList>
            <consortium name="Ensembl"/>
        </authorList>
    </citation>
    <scope>IDENTIFICATION</scope>
    <source>
        <strain evidence="17">broiler</strain>
    </source>
</reference>
<keyword evidence="3" id="KW-0964">Secreted</keyword>
<keyword evidence="5 13" id="KW-0245">EGF-like domain</keyword>
<comment type="similarity">
    <text evidence="2">Belongs to the fibulin family.</text>
</comment>
<feature type="disulfide bond" evidence="14">
    <location>
        <begin position="143"/>
        <end position="170"/>
    </location>
</feature>
<keyword evidence="6 14" id="KW-0768">Sushi</keyword>
<dbReference type="Gene3D" id="2.10.25.10">
    <property type="entry name" value="Laminin"/>
    <property type="match status" value="3"/>
</dbReference>
<dbReference type="CDD" id="cd00033">
    <property type="entry name" value="CCP"/>
    <property type="match status" value="1"/>
</dbReference>
<evidence type="ECO:0000256" key="5">
    <source>
        <dbReference type="ARBA" id="ARBA00022536"/>
    </source>
</evidence>
<evidence type="ECO:0000256" key="3">
    <source>
        <dbReference type="ARBA" id="ARBA00022525"/>
    </source>
</evidence>
<keyword evidence="12" id="KW-0325">Glycoprotein</keyword>
<dbReference type="InterPro" id="IPR000742">
    <property type="entry name" value="EGF"/>
</dbReference>
<keyword evidence="18" id="KW-1185">Reference proteome</keyword>
<sequence>MRAPLKPGGRGAGRRELTAFLPPRALLDRGTMASGLCCSLPLLLPLLLLCPAARPATPAAQGCPGRQQLLAAVRQMQQLLKGQETRFTEGLRMMKSRLSTLHAALAKAAPEPAPVFCPAPQAPAGGRMFGTKYLVEHEVHFACEPGFELQGSSTRICQTDGSWSGQEPRCTELSTCSSNPCQNGGTCVEGPGQHRCLCPPPWSGAACQHRTQTEPPARSVTADPAFSRKPRCAQVEHAQQCRCEPGFHMSGTAAASLCQGKGLRVCGVRSKGPWVCSSICFPADVDECELYQAEGAPRLCAHACVNLPGSYRCACPSGYSLLADGKSCEDIDECALSRDNCTRGTTCINTGGGFQCVNPQCPQPGGNITYVKTSPFQCERNPCPMDSRSCHQAPKTISFHYLPLPSNLLTPTPLFRMATAAAPGRPGPDSLRFGIVGGNNRGHFVMQRSDRQTGELILVQSLKGPQTIQVDVDMSEYLDRTFQAKHLSKITLFISAYEF</sequence>
<dbReference type="GO" id="GO:0043395">
    <property type="term" value="F:heparan sulfate proteoglycan binding"/>
    <property type="evidence" value="ECO:0007669"/>
    <property type="project" value="Ensembl"/>
</dbReference>
<keyword evidence="4" id="KW-0272">Extracellular matrix</keyword>
<evidence type="ECO:0000259" key="15">
    <source>
        <dbReference type="PROSITE" id="PS50026"/>
    </source>
</evidence>
<dbReference type="GO" id="GO:0005509">
    <property type="term" value="F:calcium ion binding"/>
    <property type="evidence" value="ECO:0007669"/>
    <property type="project" value="InterPro"/>
</dbReference>
<dbReference type="InterPro" id="IPR026823">
    <property type="entry name" value="cEGF"/>
</dbReference>
<feature type="domain" description="EGF-like" evidence="15">
    <location>
        <begin position="172"/>
        <end position="208"/>
    </location>
</feature>
<dbReference type="Pfam" id="PF12662">
    <property type="entry name" value="cEGF"/>
    <property type="match status" value="1"/>
</dbReference>
<dbReference type="Pfam" id="PF22914">
    <property type="entry name" value="Fibulin_C"/>
    <property type="match status" value="1"/>
</dbReference>
<dbReference type="SUPFAM" id="SSF57196">
    <property type="entry name" value="EGF/Laminin"/>
    <property type="match status" value="2"/>
</dbReference>
<dbReference type="AlphaFoldDB" id="A0A8V0YXI9"/>
<dbReference type="InterPro" id="IPR018097">
    <property type="entry name" value="EGF_Ca-bd_CS"/>
</dbReference>
<dbReference type="GO" id="GO:0005615">
    <property type="term" value="C:extracellular space"/>
    <property type="evidence" value="ECO:0007669"/>
    <property type="project" value="Ensembl"/>
</dbReference>
<dbReference type="PANTHER" id="PTHR24034">
    <property type="entry name" value="EGF-LIKE DOMAIN-CONTAINING PROTEIN"/>
    <property type="match status" value="1"/>
</dbReference>
<reference evidence="17" key="3">
    <citation type="submission" date="2025-09" db="UniProtKB">
        <authorList>
            <consortium name="Ensembl"/>
        </authorList>
    </citation>
    <scope>IDENTIFICATION</scope>
    <source>
        <strain evidence="17">broiler</strain>
    </source>
</reference>
<dbReference type="PANTHER" id="PTHR24034:SF94">
    <property type="entry name" value="FIBULIN-7"/>
    <property type="match status" value="1"/>
</dbReference>
<dbReference type="Ensembl" id="ENSGALT00010043382.1">
    <property type="protein sequence ID" value="ENSGALP00010025784.1"/>
    <property type="gene ID" value="ENSGALG00010017950.1"/>
</dbReference>
<dbReference type="FunFam" id="2.10.25.10:FF:000008">
    <property type="entry name" value="Signal peptide, CUB domain, EGF-like 2"/>
    <property type="match status" value="1"/>
</dbReference>
<keyword evidence="9" id="KW-0106">Calcium</keyword>
<dbReference type="InterPro" id="IPR001881">
    <property type="entry name" value="EGF-like_Ca-bd_dom"/>
</dbReference>
<dbReference type="PROSITE" id="PS00022">
    <property type="entry name" value="EGF_1"/>
    <property type="match status" value="1"/>
</dbReference>
<evidence type="ECO:0000256" key="13">
    <source>
        <dbReference type="PROSITE-ProRule" id="PRU00076"/>
    </source>
</evidence>
<feature type="disulfide bond" evidence="13">
    <location>
        <begin position="198"/>
        <end position="207"/>
    </location>
</feature>
<dbReference type="GlyGen" id="A0A8V0YXI9">
    <property type="glycosylation" value="1 site"/>
</dbReference>
<feature type="domain" description="Sushi" evidence="16">
    <location>
        <begin position="115"/>
        <end position="172"/>
    </location>
</feature>
<gene>
    <name evidence="17" type="primary">FBLN7</name>
</gene>
<comment type="subcellular location">
    <subcellularLocation>
        <location evidence="1">Secreted</location>
        <location evidence="1">Extracellular space</location>
        <location evidence="1">Extracellular matrix</location>
    </subcellularLocation>
</comment>
<dbReference type="InterPro" id="IPR000152">
    <property type="entry name" value="EGF-type_Asp/Asn_hydroxyl_site"/>
</dbReference>
<evidence type="ECO:0000256" key="2">
    <source>
        <dbReference type="ARBA" id="ARBA00006127"/>
    </source>
</evidence>
<dbReference type="CDD" id="cd00054">
    <property type="entry name" value="EGF_CA"/>
    <property type="match status" value="3"/>
</dbReference>
<dbReference type="SMART" id="SM00181">
    <property type="entry name" value="EGF"/>
    <property type="match status" value="3"/>
</dbReference>
<dbReference type="SUPFAM" id="SSF57535">
    <property type="entry name" value="Complement control module/SCR domain"/>
    <property type="match status" value="1"/>
</dbReference>
<comment type="caution">
    <text evidence="13">Lacks conserved residue(s) required for the propagation of feature annotation.</text>
</comment>
<dbReference type="OrthoDB" id="4062651at2759"/>
<evidence type="ECO:0000256" key="9">
    <source>
        <dbReference type="ARBA" id="ARBA00022837"/>
    </source>
</evidence>
<keyword evidence="11 13" id="KW-1015">Disulfide bond</keyword>
<dbReference type="PROSITE" id="PS50923">
    <property type="entry name" value="SUSHI"/>
    <property type="match status" value="1"/>
</dbReference>
<proteinExistence type="inferred from homology"/>
<dbReference type="PROSITE" id="PS00010">
    <property type="entry name" value="ASX_HYDROXYL"/>
    <property type="match status" value="1"/>
</dbReference>
<dbReference type="GO" id="GO:0007155">
    <property type="term" value="P:cell adhesion"/>
    <property type="evidence" value="ECO:0007669"/>
    <property type="project" value="UniProtKB-KW"/>
</dbReference>
<dbReference type="Gene3D" id="2.10.70.10">
    <property type="entry name" value="Complement Module, domain 1"/>
    <property type="match status" value="1"/>
</dbReference>
<evidence type="ECO:0000313" key="17">
    <source>
        <dbReference type="Ensembl" id="ENSGALP00010025784.1"/>
    </source>
</evidence>
<dbReference type="Proteomes" id="UP000000539">
    <property type="component" value="Chromosome 3"/>
</dbReference>
<dbReference type="PROSITE" id="PS01187">
    <property type="entry name" value="EGF_CA"/>
    <property type="match status" value="1"/>
</dbReference>
<evidence type="ECO:0000256" key="4">
    <source>
        <dbReference type="ARBA" id="ARBA00022530"/>
    </source>
</evidence>
<dbReference type="InterPro" id="IPR000436">
    <property type="entry name" value="Sushi_SCR_CCP_dom"/>
</dbReference>
<dbReference type="FunFam" id="2.10.25.10:FF:000143">
    <property type="entry name" value="Protein crumbs 1"/>
    <property type="match status" value="1"/>
</dbReference>
<dbReference type="FunCoup" id="A0A8V0YXI9">
    <property type="interactions" value="13"/>
</dbReference>
<accession>A0A8V0YXI9</accession>
<keyword evidence="8" id="KW-0677">Repeat</keyword>
<evidence type="ECO:0000256" key="10">
    <source>
        <dbReference type="ARBA" id="ARBA00022889"/>
    </source>
</evidence>
<dbReference type="InterPro" id="IPR035976">
    <property type="entry name" value="Sushi/SCR/CCP_sf"/>
</dbReference>
<dbReference type="GeneTree" id="ENSGT00830000128368"/>
<evidence type="ECO:0000256" key="14">
    <source>
        <dbReference type="PROSITE-ProRule" id="PRU00302"/>
    </source>
</evidence>
<evidence type="ECO:0000256" key="7">
    <source>
        <dbReference type="ARBA" id="ARBA00022729"/>
    </source>
</evidence>
<dbReference type="SMART" id="SM00179">
    <property type="entry name" value="EGF_CA"/>
    <property type="match status" value="3"/>
</dbReference>
<dbReference type="InterPro" id="IPR055088">
    <property type="entry name" value="Fibulin_C"/>
</dbReference>
<protein>
    <submittedName>
        <fullName evidence="17">Fibulin 7</fullName>
    </submittedName>
</protein>
<feature type="domain" description="EGF-like" evidence="15">
    <location>
        <begin position="284"/>
        <end position="329"/>
    </location>
</feature>
<evidence type="ECO:0000256" key="8">
    <source>
        <dbReference type="ARBA" id="ARBA00022737"/>
    </source>
</evidence>
<evidence type="ECO:0000256" key="11">
    <source>
        <dbReference type="ARBA" id="ARBA00023157"/>
    </source>
</evidence>
<keyword evidence="7" id="KW-0732">Signal</keyword>
<evidence type="ECO:0000256" key="6">
    <source>
        <dbReference type="ARBA" id="ARBA00022659"/>
    </source>
</evidence>
<dbReference type="Pfam" id="PF00084">
    <property type="entry name" value="Sushi"/>
    <property type="match status" value="1"/>
</dbReference>
<evidence type="ECO:0000259" key="16">
    <source>
        <dbReference type="PROSITE" id="PS50923"/>
    </source>
</evidence>
<dbReference type="FunFam" id="2.10.70.10:FF:000064">
    <property type="entry name" value="Fibulin 7"/>
    <property type="match status" value="1"/>
</dbReference>
<name>A0A8V0YXI9_CHICK</name>
<keyword evidence="10" id="KW-0130">Cell adhesion</keyword>
<organism evidence="17 18">
    <name type="scientific">Gallus gallus</name>
    <name type="common">Chicken</name>
    <dbReference type="NCBI Taxonomy" id="9031"/>
    <lineage>
        <taxon>Eukaryota</taxon>
        <taxon>Metazoa</taxon>
        <taxon>Chordata</taxon>
        <taxon>Craniata</taxon>
        <taxon>Vertebrata</taxon>
        <taxon>Euteleostomi</taxon>
        <taxon>Archelosauria</taxon>
        <taxon>Archosauria</taxon>
        <taxon>Dinosauria</taxon>
        <taxon>Saurischia</taxon>
        <taxon>Theropoda</taxon>
        <taxon>Coelurosauria</taxon>
        <taxon>Aves</taxon>
        <taxon>Neognathae</taxon>
        <taxon>Galloanserae</taxon>
        <taxon>Galliformes</taxon>
        <taxon>Phasianidae</taxon>
        <taxon>Phasianinae</taxon>
        <taxon>Gallus</taxon>
    </lineage>
</organism>
<reference evidence="17" key="1">
    <citation type="submission" date="2020-11" db="EMBL/GenBank/DDBJ databases">
        <title>Gallus gallus (Chicken) genome, bGalGal1, GRCg7b, maternal haplotype autosomes + Z &amp; W.</title>
        <authorList>
            <person name="Warren W."/>
            <person name="Formenti G."/>
            <person name="Fedrigo O."/>
            <person name="Haase B."/>
            <person name="Mountcastle J."/>
            <person name="Balacco J."/>
            <person name="Tracey A."/>
            <person name="Schneider V."/>
            <person name="Okimoto R."/>
            <person name="Cheng H."/>
            <person name="Hawken R."/>
            <person name="Howe K."/>
            <person name="Jarvis E.D."/>
        </authorList>
    </citation>
    <scope>NUCLEOTIDE SEQUENCE [LARGE SCALE GENOMIC DNA]</scope>
    <source>
        <strain evidence="17">Broiler</strain>
    </source>
</reference>
<dbReference type="GO" id="GO:0031012">
    <property type="term" value="C:extracellular matrix"/>
    <property type="evidence" value="ECO:0007669"/>
    <property type="project" value="Ensembl"/>
</dbReference>
<dbReference type="PRINTS" id="PR00010">
    <property type="entry name" value="EGFBLOOD"/>
</dbReference>
<dbReference type="SMART" id="SM00032">
    <property type="entry name" value="CCP"/>
    <property type="match status" value="1"/>
</dbReference>
<evidence type="ECO:0000313" key="18">
    <source>
        <dbReference type="Proteomes" id="UP000000539"/>
    </source>
</evidence>
<dbReference type="GO" id="GO:0008201">
    <property type="term" value="F:heparin binding"/>
    <property type="evidence" value="ECO:0007669"/>
    <property type="project" value="Ensembl"/>
</dbReference>
<evidence type="ECO:0000256" key="1">
    <source>
        <dbReference type="ARBA" id="ARBA00004498"/>
    </source>
</evidence>
<dbReference type="InterPro" id="IPR050751">
    <property type="entry name" value="ECM_structural_protein"/>
</dbReference>
<dbReference type="PROSITE" id="PS50026">
    <property type="entry name" value="EGF_3"/>
    <property type="match status" value="2"/>
</dbReference>
<evidence type="ECO:0000256" key="12">
    <source>
        <dbReference type="ARBA" id="ARBA00023180"/>
    </source>
</evidence>
<dbReference type="Pfam" id="PF00008">
    <property type="entry name" value="EGF"/>
    <property type="match status" value="1"/>
</dbReference>
<dbReference type="PROSITE" id="PS01186">
    <property type="entry name" value="EGF_2"/>
    <property type="match status" value="2"/>
</dbReference>